<evidence type="ECO:0000313" key="3">
    <source>
        <dbReference type="Proteomes" id="UP000533639"/>
    </source>
</evidence>
<name>A0A9N8NZY8_9FLAO</name>
<dbReference type="AlphaFoldDB" id="A0A9N8NZY8"/>
<keyword evidence="1" id="KW-0472">Membrane</keyword>
<sequence>MIEWYKKVVFENYANFKGRARRSEYWYFALANSIIMFSLIIIGLIVGTLFGDAVTGGIIAYVLVILYLFVTLLPGLGVIVRRLHDIGKSGWFYLVSFIPVAGPIWILILFCTDGDYGPNQYGSDPKNDIEEINEIGKVELQ</sequence>
<comment type="caution">
    <text evidence="2">The sequence shown here is derived from an EMBL/GenBank/DDBJ whole genome shotgun (WGS) entry which is preliminary data.</text>
</comment>
<dbReference type="RefSeq" id="WP_180856086.1">
    <property type="nucleotide sequence ID" value="NZ_CAIJDE010000017.1"/>
</dbReference>
<dbReference type="PANTHER" id="PTHR34980">
    <property type="entry name" value="INNER MEMBRANE PROTEIN-RELATED-RELATED"/>
    <property type="match status" value="1"/>
</dbReference>
<dbReference type="InterPro" id="IPR008523">
    <property type="entry name" value="DUF805"/>
</dbReference>
<keyword evidence="3" id="KW-1185">Reference proteome</keyword>
<evidence type="ECO:0000256" key="1">
    <source>
        <dbReference type="SAM" id="Phobius"/>
    </source>
</evidence>
<dbReference type="Pfam" id="PF05656">
    <property type="entry name" value="DUF805"/>
    <property type="match status" value="1"/>
</dbReference>
<evidence type="ECO:0000313" key="2">
    <source>
        <dbReference type="EMBL" id="CAC9972499.1"/>
    </source>
</evidence>
<protein>
    <submittedName>
        <fullName evidence="2">Inner membrane protein YhaI</fullName>
    </submittedName>
</protein>
<reference evidence="2 3" key="1">
    <citation type="submission" date="2020-06" db="EMBL/GenBank/DDBJ databases">
        <authorList>
            <person name="Criscuolo A."/>
        </authorList>
    </citation>
    <scope>NUCLEOTIDE SEQUENCE [LARGE SCALE GENOMIC DNA]</scope>
    <source>
        <strain evidence="2">PXU-55</strain>
    </source>
</reference>
<feature type="transmembrane region" description="Helical" evidence="1">
    <location>
        <begin position="25"/>
        <end position="46"/>
    </location>
</feature>
<keyword evidence="1" id="KW-0812">Transmembrane</keyword>
<keyword evidence="1" id="KW-1133">Transmembrane helix</keyword>
<proteinExistence type="predicted"/>
<gene>
    <name evidence="2" type="primary">yhaI_2</name>
    <name evidence="2" type="ORF">FLAPXU55_00175</name>
</gene>
<dbReference type="EMBL" id="CAIJDE010000017">
    <property type="protein sequence ID" value="CAC9972499.1"/>
    <property type="molecule type" value="Genomic_DNA"/>
</dbReference>
<feature type="transmembrane region" description="Helical" evidence="1">
    <location>
        <begin position="91"/>
        <end position="110"/>
    </location>
</feature>
<dbReference type="GO" id="GO:0005886">
    <property type="term" value="C:plasma membrane"/>
    <property type="evidence" value="ECO:0007669"/>
    <property type="project" value="TreeGrafter"/>
</dbReference>
<organism evidence="2 3">
    <name type="scientific">Flavobacterium panici</name>
    <dbReference type="NCBI Taxonomy" id="2654843"/>
    <lineage>
        <taxon>Bacteria</taxon>
        <taxon>Pseudomonadati</taxon>
        <taxon>Bacteroidota</taxon>
        <taxon>Flavobacteriia</taxon>
        <taxon>Flavobacteriales</taxon>
        <taxon>Flavobacteriaceae</taxon>
        <taxon>Flavobacterium</taxon>
    </lineage>
</organism>
<accession>A0A9N8NZY8</accession>
<dbReference type="Proteomes" id="UP000533639">
    <property type="component" value="Unassembled WGS sequence"/>
</dbReference>
<feature type="transmembrane region" description="Helical" evidence="1">
    <location>
        <begin position="58"/>
        <end position="79"/>
    </location>
</feature>
<dbReference type="PANTHER" id="PTHR34980:SF2">
    <property type="entry name" value="INNER MEMBRANE PROTEIN YHAH-RELATED"/>
    <property type="match status" value="1"/>
</dbReference>